<name>A0A6L7F0J8_9ACTN</name>
<dbReference type="AlphaFoldDB" id="A0A6L7F0J8"/>
<accession>A0A6L7F0J8</accession>
<gene>
    <name evidence="1" type="ORF">GRQ65_12505</name>
</gene>
<protein>
    <submittedName>
        <fullName evidence="1">Uncharacterized protein</fullName>
    </submittedName>
</protein>
<dbReference type="EMBL" id="WUEK01000007">
    <property type="protein sequence ID" value="MXG90369.1"/>
    <property type="molecule type" value="Genomic_DNA"/>
</dbReference>
<evidence type="ECO:0000313" key="1">
    <source>
        <dbReference type="EMBL" id="MXG90369.1"/>
    </source>
</evidence>
<proteinExistence type="predicted"/>
<reference evidence="1 2" key="1">
    <citation type="submission" date="2019-12" db="EMBL/GenBank/DDBJ databases">
        <authorList>
            <person name="Kun Z."/>
        </authorList>
    </citation>
    <scope>NUCLEOTIDE SEQUENCE [LARGE SCALE GENOMIC DNA]</scope>
    <source>
        <strain evidence="1 2">YIM 123512</strain>
    </source>
</reference>
<dbReference type="Proteomes" id="UP000473325">
    <property type="component" value="Unassembled WGS sequence"/>
</dbReference>
<evidence type="ECO:0000313" key="2">
    <source>
        <dbReference type="Proteomes" id="UP000473325"/>
    </source>
</evidence>
<keyword evidence="2" id="KW-1185">Reference proteome</keyword>
<comment type="caution">
    <text evidence="1">The sequence shown here is derived from an EMBL/GenBank/DDBJ whole genome shotgun (WGS) entry which is preliminary data.</text>
</comment>
<dbReference type="RefSeq" id="WP_160878310.1">
    <property type="nucleotide sequence ID" value="NZ_WUEK01000007.1"/>
</dbReference>
<sequence length="194" mass="19841">MSHPVLIAVDTGAGDLAGVDHVVHRLLEVVGRLPDTVASTHVVAGHHAVALSWTAETSPDPAALGGTLVSAYVGSGVVADVDGHRREAGPSDLLDGALEAAARHADRASGRLVEFPGRPGIERRLSVAEVVASSCVEDVVGLAGTVVTPESVVDLTGFARPTWADGRCTLLVQTGASGLIPFEVAQQLACCSHH</sequence>
<organism evidence="1 2">
    <name type="scientific">Nocardioides flavescens</name>
    <dbReference type="NCBI Taxonomy" id="2691959"/>
    <lineage>
        <taxon>Bacteria</taxon>
        <taxon>Bacillati</taxon>
        <taxon>Actinomycetota</taxon>
        <taxon>Actinomycetes</taxon>
        <taxon>Propionibacteriales</taxon>
        <taxon>Nocardioidaceae</taxon>
        <taxon>Nocardioides</taxon>
    </lineage>
</organism>